<name>A0AAD5C355_AMBAR</name>
<reference evidence="1" key="1">
    <citation type="submission" date="2022-06" db="EMBL/GenBank/DDBJ databases">
        <title>Uncovering the hologenomic basis of an extraordinary plant invasion.</title>
        <authorList>
            <person name="Bieker V.C."/>
            <person name="Martin M.D."/>
            <person name="Gilbert T."/>
            <person name="Hodgins K."/>
            <person name="Battlay P."/>
            <person name="Petersen B."/>
            <person name="Wilson J."/>
        </authorList>
    </citation>
    <scope>NUCLEOTIDE SEQUENCE</scope>
    <source>
        <strain evidence="1">AA19_3_7</strain>
        <tissue evidence="1">Leaf</tissue>
    </source>
</reference>
<gene>
    <name evidence="1" type="ORF">M8C21_005326</name>
</gene>
<dbReference type="EMBL" id="JAMZMK010009875">
    <property type="protein sequence ID" value="KAI7733940.1"/>
    <property type="molecule type" value="Genomic_DNA"/>
</dbReference>
<sequence length="67" mass="7940">MIHLHAVCQHPGKHRRIQAEYNRYKWHAHEALGMMTLHDNVFIKIKVLNKNLKLYTVKVMDVVGFCN</sequence>
<dbReference type="AlphaFoldDB" id="A0AAD5C355"/>
<dbReference type="Proteomes" id="UP001206925">
    <property type="component" value="Unassembled WGS sequence"/>
</dbReference>
<keyword evidence="2" id="KW-1185">Reference proteome</keyword>
<organism evidence="1 2">
    <name type="scientific">Ambrosia artemisiifolia</name>
    <name type="common">Common ragweed</name>
    <dbReference type="NCBI Taxonomy" id="4212"/>
    <lineage>
        <taxon>Eukaryota</taxon>
        <taxon>Viridiplantae</taxon>
        <taxon>Streptophyta</taxon>
        <taxon>Embryophyta</taxon>
        <taxon>Tracheophyta</taxon>
        <taxon>Spermatophyta</taxon>
        <taxon>Magnoliopsida</taxon>
        <taxon>eudicotyledons</taxon>
        <taxon>Gunneridae</taxon>
        <taxon>Pentapetalae</taxon>
        <taxon>asterids</taxon>
        <taxon>campanulids</taxon>
        <taxon>Asterales</taxon>
        <taxon>Asteraceae</taxon>
        <taxon>Asteroideae</taxon>
        <taxon>Heliantheae alliance</taxon>
        <taxon>Heliantheae</taxon>
        <taxon>Ambrosia</taxon>
    </lineage>
</organism>
<accession>A0AAD5C355</accession>
<protein>
    <submittedName>
        <fullName evidence="1">Uncharacterized protein</fullName>
    </submittedName>
</protein>
<comment type="caution">
    <text evidence="1">The sequence shown here is derived from an EMBL/GenBank/DDBJ whole genome shotgun (WGS) entry which is preliminary data.</text>
</comment>
<evidence type="ECO:0000313" key="1">
    <source>
        <dbReference type="EMBL" id="KAI7733940.1"/>
    </source>
</evidence>
<proteinExistence type="predicted"/>
<evidence type="ECO:0000313" key="2">
    <source>
        <dbReference type="Proteomes" id="UP001206925"/>
    </source>
</evidence>